<feature type="domain" description="Ubiquitin-like" evidence="3">
    <location>
        <begin position="170"/>
        <end position="245"/>
    </location>
</feature>
<keyword evidence="1" id="KW-1017">Isopeptide bond</keyword>
<dbReference type="InterPro" id="IPR029071">
    <property type="entry name" value="Ubiquitin-like_domsf"/>
</dbReference>
<dbReference type="InterPro" id="IPR019956">
    <property type="entry name" value="Ubiquitin_dom"/>
</dbReference>
<reference evidence="4" key="1">
    <citation type="submission" date="2022-07" db="EMBL/GenBank/DDBJ databases">
        <authorList>
            <person name="Macas J."/>
            <person name="Novak P."/>
            <person name="Neumann P."/>
        </authorList>
    </citation>
    <scope>NUCLEOTIDE SEQUENCE</scope>
</reference>
<dbReference type="PRINTS" id="PR00348">
    <property type="entry name" value="UBIQUITIN"/>
</dbReference>
<keyword evidence="5" id="KW-1185">Reference proteome</keyword>
<gene>
    <name evidence="4" type="ORF">CEPIT_LOCUS29329</name>
</gene>
<dbReference type="AlphaFoldDB" id="A0AAV0F0A0"/>
<dbReference type="PROSITE" id="PS50053">
    <property type="entry name" value="UBIQUITIN_2"/>
    <property type="match status" value="1"/>
</dbReference>
<evidence type="ECO:0000256" key="1">
    <source>
        <dbReference type="ARBA" id="ARBA00022499"/>
    </source>
</evidence>
<dbReference type="Pfam" id="PF00240">
    <property type="entry name" value="ubiquitin"/>
    <property type="match status" value="1"/>
</dbReference>
<sequence length="245" mass="27105">MFFVLNLFQGSCIVSLFKHTEVVLEEEMAGSGDQVAALLFWGGQVIKNGYLGSVDYSEPPKTMCFLSGRGNRYEELVGKVHTAMNGDDGDTMFDLFGKYPTTLPGGKVLFVSIPLTDDQSLKWFLDVASLSQPVHVYVVAAPKRNDEPVDDLCQVNRNQQQLNTPTGALMDIYVRTMSGRIINLEIESSDTIEDSKHMIEDLEGIPVKDQVLLFGGRKLDNSLTLAGYNISHMSTLDLLLRQCGC</sequence>
<evidence type="ECO:0000259" key="3">
    <source>
        <dbReference type="PROSITE" id="PS50053"/>
    </source>
</evidence>
<evidence type="ECO:0000256" key="2">
    <source>
        <dbReference type="ARBA" id="ARBA00022843"/>
    </source>
</evidence>
<dbReference type="SUPFAM" id="SSF54236">
    <property type="entry name" value="Ubiquitin-like"/>
    <property type="match status" value="1"/>
</dbReference>
<protein>
    <recommendedName>
        <fullName evidence="3">Ubiquitin-like domain-containing protein</fullName>
    </recommendedName>
</protein>
<dbReference type="SMART" id="SM00213">
    <property type="entry name" value="UBQ"/>
    <property type="match status" value="1"/>
</dbReference>
<evidence type="ECO:0000313" key="4">
    <source>
        <dbReference type="EMBL" id="CAH9128768.1"/>
    </source>
</evidence>
<dbReference type="GO" id="GO:0003729">
    <property type="term" value="F:mRNA binding"/>
    <property type="evidence" value="ECO:0007669"/>
    <property type="project" value="UniProtKB-ARBA"/>
</dbReference>
<dbReference type="Proteomes" id="UP001152523">
    <property type="component" value="Unassembled WGS sequence"/>
</dbReference>
<dbReference type="EMBL" id="CAMAPF010000951">
    <property type="protein sequence ID" value="CAH9128768.1"/>
    <property type="molecule type" value="Genomic_DNA"/>
</dbReference>
<dbReference type="Gene3D" id="3.10.20.90">
    <property type="entry name" value="Phosphatidylinositol 3-kinase Catalytic Subunit, Chain A, domain 1"/>
    <property type="match status" value="1"/>
</dbReference>
<name>A0AAV0F0A0_9ASTE</name>
<dbReference type="InterPro" id="IPR000626">
    <property type="entry name" value="Ubiquitin-like_dom"/>
</dbReference>
<keyword evidence="2" id="KW-0832">Ubl conjugation</keyword>
<organism evidence="4 5">
    <name type="scientific">Cuscuta epithymum</name>
    <dbReference type="NCBI Taxonomy" id="186058"/>
    <lineage>
        <taxon>Eukaryota</taxon>
        <taxon>Viridiplantae</taxon>
        <taxon>Streptophyta</taxon>
        <taxon>Embryophyta</taxon>
        <taxon>Tracheophyta</taxon>
        <taxon>Spermatophyta</taxon>
        <taxon>Magnoliopsida</taxon>
        <taxon>eudicotyledons</taxon>
        <taxon>Gunneridae</taxon>
        <taxon>Pentapetalae</taxon>
        <taxon>asterids</taxon>
        <taxon>lamiids</taxon>
        <taxon>Solanales</taxon>
        <taxon>Convolvulaceae</taxon>
        <taxon>Cuscuteae</taxon>
        <taxon>Cuscuta</taxon>
        <taxon>Cuscuta subgen. Cuscuta</taxon>
    </lineage>
</organism>
<dbReference type="PANTHER" id="PTHR10666">
    <property type="entry name" value="UBIQUITIN"/>
    <property type="match status" value="1"/>
</dbReference>
<dbReference type="InterPro" id="IPR050158">
    <property type="entry name" value="Ubiquitin_ubiquitin-like"/>
</dbReference>
<accession>A0AAV0F0A0</accession>
<proteinExistence type="predicted"/>
<evidence type="ECO:0000313" key="5">
    <source>
        <dbReference type="Proteomes" id="UP001152523"/>
    </source>
</evidence>
<comment type="caution">
    <text evidence="4">The sequence shown here is derived from an EMBL/GenBank/DDBJ whole genome shotgun (WGS) entry which is preliminary data.</text>
</comment>